<protein>
    <submittedName>
        <fullName evidence="2">Family 2 glycosyl transferase</fullName>
    </submittedName>
</protein>
<dbReference type="CDD" id="cd00761">
    <property type="entry name" value="Glyco_tranf_GTA_type"/>
    <property type="match status" value="1"/>
</dbReference>
<dbReference type="InterPro" id="IPR029044">
    <property type="entry name" value="Nucleotide-diphossugar_trans"/>
</dbReference>
<organism evidence="2 3">
    <name type="scientific">Catenovulum agarivorans DS-2</name>
    <dbReference type="NCBI Taxonomy" id="1328313"/>
    <lineage>
        <taxon>Bacteria</taxon>
        <taxon>Pseudomonadati</taxon>
        <taxon>Pseudomonadota</taxon>
        <taxon>Gammaproteobacteria</taxon>
        <taxon>Alteromonadales</taxon>
        <taxon>Alteromonadaceae</taxon>
        <taxon>Catenovulum</taxon>
    </lineage>
</organism>
<dbReference type="SUPFAM" id="SSF53448">
    <property type="entry name" value="Nucleotide-diphospho-sugar transferases"/>
    <property type="match status" value="1"/>
</dbReference>
<feature type="domain" description="Glycosyltransferase 2-like" evidence="1">
    <location>
        <begin position="79"/>
        <end position="228"/>
    </location>
</feature>
<dbReference type="EMBL" id="ARZY01000012">
    <property type="protein sequence ID" value="EWH10395.1"/>
    <property type="molecule type" value="Genomic_DNA"/>
</dbReference>
<gene>
    <name evidence="2" type="ORF">DS2_07978</name>
</gene>
<dbReference type="PATRIC" id="fig|1328313.3.peg.1630"/>
<dbReference type="GO" id="GO:0016740">
    <property type="term" value="F:transferase activity"/>
    <property type="evidence" value="ECO:0007669"/>
    <property type="project" value="UniProtKB-KW"/>
</dbReference>
<sequence>MLVRTELTYLKLAIVNEMSKKQKKTVGQAIKWWWTTRILGYWRIKVGGKIKQSLSEKPDIIQFNKDAEPMPSPSKGDITVILTAYRRAQYLPEQIKALRAQTVPPKEIWVWSNRSEDDLVDVSKLADRVVASNTNFLFWGRFALANLARTEYVAFFDDDILPQPKWFESCLKTIKDGFDGILGGSGVILPKEGGYSSKHKAGWNGKQLSFPTQVDLVGHSWFMRKEYVNYMWREEPHSWDNGEDIHLSYMALKYGGIKTYVPPHPTNTPDVWSCRPDFGKVVGRLKVATYQTSGHKNTRSEIVDAYRNNGWKIVETQPEYTIPMERSFANALQEINQKLYNKENFALVRFGDGELAVINGQAIDYSNKDNGEHKYTPNDKTDEKFREILEQSLLYQSENYIVGLPCRCCVGDQHCDDLRAQSKQPDKQLTWANIFVNSNYPVFLEDTVQALQGSKVNIICHEKANISKLPFEVIEDFRIGKNAWTNDYDQTLSAIQQYIESNAIENQVFIFCAGVLSNMVIYQLSKQFPNNTYLDVGSVFDDIMELGQTRKYLKGSKKRLKKVCVW</sequence>
<keyword evidence="2" id="KW-0808">Transferase</keyword>
<dbReference type="Gene3D" id="3.90.550.10">
    <property type="entry name" value="Spore Coat Polysaccharide Biosynthesis Protein SpsA, Chain A"/>
    <property type="match status" value="1"/>
</dbReference>
<dbReference type="eggNOG" id="COG1216">
    <property type="taxonomic scope" value="Bacteria"/>
</dbReference>
<keyword evidence="3" id="KW-1185">Reference proteome</keyword>
<dbReference type="AlphaFoldDB" id="W7QYG1"/>
<evidence type="ECO:0000313" key="2">
    <source>
        <dbReference type="EMBL" id="EWH10395.1"/>
    </source>
</evidence>
<accession>W7QYG1</accession>
<name>W7QYG1_9ALTE</name>
<dbReference type="Proteomes" id="UP000019276">
    <property type="component" value="Unassembled WGS sequence"/>
</dbReference>
<dbReference type="PANTHER" id="PTHR43685">
    <property type="entry name" value="GLYCOSYLTRANSFERASE"/>
    <property type="match status" value="1"/>
</dbReference>
<evidence type="ECO:0000259" key="1">
    <source>
        <dbReference type="Pfam" id="PF00535"/>
    </source>
</evidence>
<dbReference type="Pfam" id="PF00535">
    <property type="entry name" value="Glycos_transf_2"/>
    <property type="match status" value="1"/>
</dbReference>
<comment type="caution">
    <text evidence="2">The sequence shown here is derived from an EMBL/GenBank/DDBJ whole genome shotgun (WGS) entry which is preliminary data.</text>
</comment>
<dbReference type="PANTHER" id="PTHR43685:SF2">
    <property type="entry name" value="GLYCOSYLTRANSFERASE 2-LIKE DOMAIN-CONTAINING PROTEIN"/>
    <property type="match status" value="1"/>
</dbReference>
<evidence type="ECO:0000313" key="3">
    <source>
        <dbReference type="Proteomes" id="UP000019276"/>
    </source>
</evidence>
<dbReference type="STRING" id="1328313.DS2_07978"/>
<proteinExistence type="predicted"/>
<dbReference type="InterPro" id="IPR001173">
    <property type="entry name" value="Glyco_trans_2-like"/>
</dbReference>
<reference evidence="2 3" key="1">
    <citation type="journal article" date="2014" name="Genome Announc.">
        <title>Draft Genome Sequence of the Agar-Degrading Bacterium Catenovulum sp. Strain DS-2, Isolated from Intestines of Haliotis diversicolor.</title>
        <authorList>
            <person name="Shan D."/>
            <person name="Li X."/>
            <person name="Gu Z."/>
            <person name="Wei G."/>
            <person name="Gao Z."/>
            <person name="Shao Z."/>
        </authorList>
    </citation>
    <scope>NUCLEOTIDE SEQUENCE [LARGE SCALE GENOMIC DNA]</scope>
    <source>
        <strain evidence="2 3">DS-2</strain>
    </source>
</reference>
<dbReference type="InterPro" id="IPR050834">
    <property type="entry name" value="Glycosyltransf_2"/>
</dbReference>